<proteinExistence type="predicted"/>
<sequence>MQAPARIVLFALAAALLLGGAAASQSVGGSHERACGAAFGVLHRCAAAGDTHEKVRSRCCGLLDIFQRNGCLCPDCPPGASASATSAQGLLLGAELTPLMDLCGVEPLPLLRTQPQQQPQQHAPAQQERRQPYDEDGAMSEMAGRAAWAHDPRSRLQHPQQQQQQQQQPRQQKSEQGRLMDTPAFDYDNQLSDADTAFMLVDPQVAARYAARAANLAARLAADLTADVAEAQGAASQIGARVQARLAQLLAAPGTAAASRPFGNDRLEADEEAWASAGAVTDDDSEPQDPRHPAAVQLVSAAMIPRTPEQRRAAALAAAMERQQARNLALRVEEQPSLPTVLLGHKAGSTGEGHEQRKVSVDITIDAEDPEAARRMVGSITLLLRSWQAASGSASSQAELAAALERAAAHVAASAAKGGPLGRAGLQPKQLTVQQFEEEGHKHTCACMSVDTSALSEPAIDLSSAVYQRYLVARVSLCRFACEHDKSLAVLLAGELALCCAWLAVWLLHRSGVATGDLPEAEGEADGRKEGRQFLIATAADPRWQTELKQPLLGGASCSSSSSC</sequence>
<evidence type="ECO:0000313" key="3">
    <source>
        <dbReference type="EMBL" id="KAI3429898.1"/>
    </source>
</evidence>
<reference evidence="3" key="2">
    <citation type="submission" date="2020-11" db="EMBL/GenBank/DDBJ databases">
        <authorList>
            <person name="Cecchin M."/>
            <person name="Marcolungo L."/>
            <person name="Rossato M."/>
            <person name="Girolomoni L."/>
            <person name="Cosentino E."/>
            <person name="Cuine S."/>
            <person name="Li-Beisson Y."/>
            <person name="Delledonne M."/>
            <person name="Ballottari M."/>
        </authorList>
    </citation>
    <scope>NUCLEOTIDE SEQUENCE</scope>
    <source>
        <strain evidence="3">211/11P</strain>
        <tissue evidence="3">Whole cell</tissue>
    </source>
</reference>
<evidence type="ECO:0000256" key="1">
    <source>
        <dbReference type="SAM" id="MobiDB-lite"/>
    </source>
</evidence>
<feature type="compositionally biased region" description="Low complexity" evidence="1">
    <location>
        <begin position="114"/>
        <end position="126"/>
    </location>
</feature>
<dbReference type="OrthoDB" id="10525566at2759"/>
<feature type="chain" id="PRO_5039029589" evidence="2">
    <location>
        <begin position="24"/>
        <end position="564"/>
    </location>
</feature>
<evidence type="ECO:0000313" key="4">
    <source>
        <dbReference type="Proteomes" id="UP001055712"/>
    </source>
</evidence>
<keyword evidence="2" id="KW-0732">Signal</keyword>
<feature type="signal peptide" evidence="2">
    <location>
        <begin position="1"/>
        <end position="23"/>
    </location>
</feature>
<keyword evidence="4" id="KW-1185">Reference proteome</keyword>
<dbReference type="EMBL" id="SIDB01000008">
    <property type="protein sequence ID" value="KAI3429898.1"/>
    <property type="molecule type" value="Genomic_DNA"/>
</dbReference>
<name>A0A9D4TN43_CHLVU</name>
<feature type="compositionally biased region" description="Low complexity" evidence="1">
    <location>
        <begin position="157"/>
        <end position="171"/>
    </location>
</feature>
<dbReference type="AlphaFoldDB" id="A0A9D4TN43"/>
<feature type="region of interest" description="Disordered" evidence="1">
    <location>
        <begin position="114"/>
        <end position="176"/>
    </location>
</feature>
<gene>
    <name evidence="3" type="ORF">D9Q98_010209</name>
</gene>
<dbReference type="Proteomes" id="UP001055712">
    <property type="component" value="Unassembled WGS sequence"/>
</dbReference>
<evidence type="ECO:0000256" key="2">
    <source>
        <dbReference type="SAM" id="SignalP"/>
    </source>
</evidence>
<reference evidence="3" key="1">
    <citation type="journal article" date="2019" name="Plant J.">
        <title>Chlorella vulgaris genome assembly and annotation reveals the molecular basis for metabolic acclimation to high light conditions.</title>
        <authorList>
            <person name="Cecchin M."/>
            <person name="Marcolungo L."/>
            <person name="Rossato M."/>
            <person name="Girolomoni L."/>
            <person name="Cosentino E."/>
            <person name="Cuine S."/>
            <person name="Li-Beisson Y."/>
            <person name="Delledonne M."/>
            <person name="Ballottari M."/>
        </authorList>
    </citation>
    <scope>NUCLEOTIDE SEQUENCE</scope>
    <source>
        <strain evidence="3">211/11P</strain>
    </source>
</reference>
<accession>A0A9D4TN43</accession>
<organism evidence="3 4">
    <name type="scientific">Chlorella vulgaris</name>
    <name type="common">Green alga</name>
    <dbReference type="NCBI Taxonomy" id="3077"/>
    <lineage>
        <taxon>Eukaryota</taxon>
        <taxon>Viridiplantae</taxon>
        <taxon>Chlorophyta</taxon>
        <taxon>core chlorophytes</taxon>
        <taxon>Trebouxiophyceae</taxon>
        <taxon>Chlorellales</taxon>
        <taxon>Chlorellaceae</taxon>
        <taxon>Chlorella clade</taxon>
        <taxon>Chlorella</taxon>
    </lineage>
</organism>
<protein>
    <submittedName>
        <fullName evidence="3">Uncharacterized protein</fullName>
    </submittedName>
</protein>
<comment type="caution">
    <text evidence="3">The sequence shown here is derived from an EMBL/GenBank/DDBJ whole genome shotgun (WGS) entry which is preliminary data.</text>
</comment>